<dbReference type="Gene3D" id="1.20.1250.20">
    <property type="entry name" value="MFS general substrate transporter like domains"/>
    <property type="match status" value="1"/>
</dbReference>
<feature type="compositionally biased region" description="Basic and acidic residues" evidence="6">
    <location>
        <begin position="1"/>
        <end position="21"/>
    </location>
</feature>
<keyword evidence="10" id="KW-1185">Reference proteome</keyword>
<protein>
    <submittedName>
        <fullName evidence="9">MFS general substrate transporter</fullName>
    </submittedName>
</protein>
<evidence type="ECO:0000256" key="7">
    <source>
        <dbReference type="SAM" id="Phobius"/>
    </source>
</evidence>
<feature type="region of interest" description="Disordered" evidence="6">
    <location>
        <begin position="1"/>
        <end position="41"/>
    </location>
</feature>
<feature type="transmembrane region" description="Helical" evidence="7">
    <location>
        <begin position="374"/>
        <end position="393"/>
    </location>
</feature>
<dbReference type="SUPFAM" id="SSF103473">
    <property type="entry name" value="MFS general substrate transporter"/>
    <property type="match status" value="1"/>
</dbReference>
<feature type="transmembrane region" description="Helical" evidence="7">
    <location>
        <begin position="526"/>
        <end position="544"/>
    </location>
</feature>
<sequence>MGSPEIKREGHVQEKDGRRMSATESEAEIIQAQQPLSKEDAELGISTRPEEDVENASTDKLPFSKARCIALVLTVTGAAFLNTLGIQASVIILPTIGHHLHIPDSRQQWIVSAYNLTFGCFLLLWGRLADVYGKRLIFIWGSAWVTIISILLPFIPNEIGFDVFRGLQGLGSAAMVPTAIGILGVTFPPGKARNYAFSCYGAGAPLGSTFGNIFGGILAEYLDWRWVFWIFGILAAVCTVAGIYVIPLPSVQREPTMRTTVDWIGGTIITVGLVILLFALSEGNVVGWSTPWVPTLIAVSILLIIAFGFWQHYLETKTEKRPLMKMSIFKNIKFSAANVIMMLFFSSFNNYLIFATYWFQDYQGLSVIQTTLRFIPNGVTGVTVAFITSQLLSRIRATHILTLSTLCVSTSSLLFALPLPTSTSYFAYGLPAMILSVSGADTLFPTLTLFVAKSLPSEDQALGGALINAVSQIGRALGLAIATAVQTAVIAREKGVGVDRIGGDGEGNVEVGAWDEALKTGIRATCWFNSALGVVALLVVLVFFRGTGIVGGK</sequence>
<evidence type="ECO:0000256" key="3">
    <source>
        <dbReference type="ARBA" id="ARBA00022692"/>
    </source>
</evidence>
<accession>A0A6A5TXQ9</accession>
<evidence type="ECO:0000256" key="6">
    <source>
        <dbReference type="SAM" id="MobiDB-lite"/>
    </source>
</evidence>
<feature type="transmembrane region" description="Helical" evidence="7">
    <location>
        <begin position="194"/>
        <end position="214"/>
    </location>
</feature>
<feature type="transmembrane region" description="Helical" evidence="7">
    <location>
        <begin position="108"/>
        <end position="125"/>
    </location>
</feature>
<dbReference type="InterPro" id="IPR036259">
    <property type="entry name" value="MFS_trans_sf"/>
</dbReference>
<keyword evidence="3 7" id="KW-0812">Transmembrane</keyword>
<dbReference type="OrthoDB" id="5086884at2759"/>
<feature type="non-terminal residue" evidence="9">
    <location>
        <position position="553"/>
    </location>
</feature>
<dbReference type="PANTHER" id="PTHR42718">
    <property type="entry name" value="MAJOR FACILITATOR SUPERFAMILY MULTIDRUG TRANSPORTER MFSC"/>
    <property type="match status" value="1"/>
</dbReference>
<dbReference type="InterPro" id="IPR011701">
    <property type="entry name" value="MFS"/>
</dbReference>
<dbReference type="GO" id="GO:0022857">
    <property type="term" value="F:transmembrane transporter activity"/>
    <property type="evidence" value="ECO:0007669"/>
    <property type="project" value="InterPro"/>
</dbReference>
<gene>
    <name evidence="9" type="ORF">CC80DRAFT_444760</name>
</gene>
<dbReference type="AlphaFoldDB" id="A0A6A5TXQ9"/>
<feature type="transmembrane region" description="Helical" evidence="7">
    <location>
        <begin position="226"/>
        <end position="248"/>
    </location>
</feature>
<dbReference type="EMBL" id="ML976990">
    <property type="protein sequence ID" value="KAF1957218.1"/>
    <property type="molecule type" value="Genomic_DNA"/>
</dbReference>
<name>A0A6A5TXQ9_9PLEO</name>
<dbReference type="PROSITE" id="PS50850">
    <property type="entry name" value="MFS"/>
    <property type="match status" value="1"/>
</dbReference>
<feature type="transmembrane region" description="Helical" evidence="7">
    <location>
        <begin position="400"/>
        <end position="419"/>
    </location>
</feature>
<feature type="transmembrane region" description="Helical" evidence="7">
    <location>
        <begin position="260"/>
        <end position="280"/>
    </location>
</feature>
<feature type="transmembrane region" description="Helical" evidence="7">
    <location>
        <begin position="334"/>
        <end position="354"/>
    </location>
</feature>
<dbReference type="PANTHER" id="PTHR42718:SF9">
    <property type="entry name" value="MAJOR FACILITATOR SUPERFAMILY MULTIDRUG TRANSPORTER MFSC"/>
    <property type="match status" value="1"/>
</dbReference>
<feature type="domain" description="Major facilitator superfamily (MFS) profile" evidence="8">
    <location>
        <begin position="71"/>
        <end position="548"/>
    </location>
</feature>
<dbReference type="GO" id="GO:0016020">
    <property type="term" value="C:membrane"/>
    <property type="evidence" value="ECO:0007669"/>
    <property type="project" value="UniProtKB-SubCell"/>
</dbReference>
<dbReference type="Pfam" id="PF07690">
    <property type="entry name" value="MFS_1"/>
    <property type="match status" value="1"/>
</dbReference>
<evidence type="ECO:0000256" key="1">
    <source>
        <dbReference type="ARBA" id="ARBA00004141"/>
    </source>
</evidence>
<feature type="transmembrane region" description="Helical" evidence="7">
    <location>
        <begin position="292"/>
        <end position="313"/>
    </location>
</feature>
<evidence type="ECO:0000256" key="5">
    <source>
        <dbReference type="ARBA" id="ARBA00023136"/>
    </source>
</evidence>
<keyword evidence="2" id="KW-0813">Transport</keyword>
<feature type="transmembrane region" description="Helical" evidence="7">
    <location>
        <begin position="69"/>
        <end position="96"/>
    </location>
</feature>
<feature type="transmembrane region" description="Helical" evidence="7">
    <location>
        <begin position="137"/>
        <end position="155"/>
    </location>
</feature>
<evidence type="ECO:0000259" key="8">
    <source>
        <dbReference type="PROSITE" id="PS50850"/>
    </source>
</evidence>
<proteinExistence type="predicted"/>
<dbReference type="Proteomes" id="UP000800035">
    <property type="component" value="Unassembled WGS sequence"/>
</dbReference>
<keyword evidence="5 7" id="KW-0472">Membrane</keyword>
<evidence type="ECO:0000313" key="9">
    <source>
        <dbReference type="EMBL" id="KAF1957218.1"/>
    </source>
</evidence>
<comment type="subcellular location">
    <subcellularLocation>
        <location evidence="1">Membrane</location>
        <topology evidence="1">Multi-pass membrane protein</topology>
    </subcellularLocation>
</comment>
<keyword evidence="4 7" id="KW-1133">Transmembrane helix</keyword>
<organism evidence="9 10">
    <name type="scientific">Byssothecium circinans</name>
    <dbReference type="NCBI Taxonomy" id="147558"/>
    <lineage>
        <taxon>Eukaryota</taxon>
        <taxon>Fungi</taxon>
        <taxon>Dikarya</taxon>
        <taxon>Ascomycota</taxon>
        <taxon>Pezizomycotina</taxon>
        <taxon>Dothideomycetes</taxon>
        <taxon>Pleosporomycetidae</taxon>
        <taxon>Pleosporales</taxon>
        <taxon>Massarineae</taxon>
        <taxon>Massarinaceae</taxon>
        <taxon>Byssothecium</taxon>
    </lineage>
</organism>
<feature type="transmembrane region" description="Helical" evidence="7">
    <location>
        <begin position="425"/>
        <end position="452"/>
    </location>
</feature>
<evidence type="ECO:0000313" key="10">
    <source>
        <dbReference type="Proteomes" id="UP000800035"/>
    </source>
</evidence>
<dbReference type="CDD" id="cd17476">
    <property type="entry name" value="MFS_Amf1_MDR_like"/>
    <property type="match status" value="1"/>
</dbReference>
<evidence type="ECO:0000256" key="4">
    <source>
        <dbReference type="ARBA" id="ARBA00022989"/>
    </source>
</evidence>
<evidence type="ECO:0000256" key="2">
    <source>
        <dbReference type="ARBA" id="ARBA00022448"/>
    </source>
</evidence>
<feature type="transmembrane region" description="Helical" evidence="7">
    <location>
        <begin position="167"/>
        <end position="187"/>
    </location>
</feature>
<dbReference type="InterPro" id="IPR020846">
    <property type="entry name" value="MFS_dom"/>
</dbReference>
<reference evidence="9" key="1">
    <citation type="journal article" date="2020" name="Stud. Mycol.">
        <title>101 Dothideomycetes genomes: a test case for predicting lifestyles and emergence of pathogens.</title>
        <authorList>
            <person name="Haridas S."/>
            <person name="Albert R."/>
            <person name="Binder M."/>
            <person name="Bloem J."/>
            <person name="Labutti K."/>
            <person name="Salamov A."/>
            <person name="Andreopoulos B."/>
            <person name="Baker S."/>
            <person name="Barry K."/>
            <person name="Bills G."/>
            <person name="Bluhm B."/>
            <person name="Cannon C."/>
            <person name="Castanera R."/>
            <person name="Culley D."/>
            <person name="Daum C."/>
            <person name="Ezra D."/>
            <person name="Gonzalez J."/>
            <person name="Henrissat B."/>
            <person name="Kuo A."/>
            <person name="Liang C."/>
            <person name="Lipzen A."/>
            <person name="Lutzoni F."/>
            <person name="Magnuson J."/>
            <person name="Mondo S."/>
            <person name="Nolan M."/>
            <person name="Ohm R."/>
            <person name="Pangilinan J."/>
            <person name="Park H.-J."/>
            <person name="Ramirez L."/>
            <person name="Alfaro M."/>
            <person name="Sun H."/>
            <person name="Tritt A."/>
            <person name="Yoshinaga Y."/>
            <person name="Zwiers L.-H."/>
            <person name="Turgeon B."/>
            <person name="Goodwin S."/>
            <person name="Spatafora J."/>
            <person name="Crous P."/>
            <person name="Grigoriev I."/>
        </authorList>
    </citation>
    <scope>NUCLEOTIDE SEQUENCE</scope>
    <source>
        <strain evidence="9">CBS 675.92</strain>
    </source>
</reference>
<dbReference type="Gene3D" id="1.20.1720.10">
    <property type="entry name" value="Multidrug resistance protein D"/>
    <property type="match status" value="1"/>
</dbReference>